<feature type="transmembrane region" description="Helical" evidence="13">
    <location>
        <begin position="1014"/>
        <end position="1035"/>
    </location>
</feature>
<feature type="transmembrane region" description="Helical" evidence="13">
    <location>
        <begin position="1984"/>
        <end position="2006"/>
    </location>
</feature>
<feature type="region of interest" description="Disordered" evidence="12">
    <location>
        <begin position="348"/>
        <end position="385"/>
    </location>
</feature>
<feature type="transmembrane region" description="Helical" evidence="13">
    <location>
        <begin position="1945"/>
        <end position="1964"/>
    </location>
</feature>
<evidence type="ECO:0000256" key="4">
    <source>
        <dbReference type="ARBA" id="ARBA00022692"/>
    </source>
</evidence>
<dbReference type="Proteomes" id="UP000694888">
    <property type="component" value="Unplaced"/>
</dbReference>
<keyword evidence="5" id="KW-0547">Nucleotide-binding</keyword>
<feature type="transmembrane region" description="Helical" evidence="13">
    <location>
        <begin position="823"/>
        <end position="840"/>
    </location>
</feature>
<dbReference type="PANTHER" id="PTHR22914">
    <property type="entry name" value="CHITIN SYNTHASE"/>
    <property type="match status" value="1"/>
</dbReference>
<feature type="compositionally biased region" description="Basic and acidic residues" evidence="12">
    <location>
        <begin position="1724"/>
        <end position="1743"/>
    </location>
</feature>
<accession>A0ABM1VRM7</accession>
<evidence type="ECO:0000256" key="9">
    <source>
        <dbReference type="ARBA" id="ARBA00023136"/>
    </source>
</evidence>
<comment type="similarity">
    <text evidence="11">Belongs to the TRAFAC class myosin-kinesin ATPase superfamily. Myosin family.</text>
</comment>
<feature type="transmembrane region" description="Helical" evidence="13">
    <location>
        <begin position="1042"/>
        <end position="1062"/>
    </location>
</feature>
<feature type="region of interest" description="Actin-binding" evidence="11">
    <location>
        <begin position="420"/>
        <end position="442"/>
    </location>
</feature>
<name>A0ABM1VRM7_APLCA</name>
<feature type="transmembrane region" description="Helical" evidence="13">
    <location>
        <begin position="705"/>
        <end position="733"/>
    </location>
</feature>
<feature type="compositionally biased region" description="Polar residues" evidence="12">
    <location>
        <begin position="1835"/>
        <end position="1849"/>
    </location>
</feature>
<evidence type="ECO:0000256" key="12">
    <source>
        <dbReference type="SAM" id="MobiDB-lite"/>
    </source>
</evidence>
<feature type="domain" description="Myosin motor" evidence="14">
    <location>
        <begin position="1"/>
        <end position="543"/>
    </location>
</feature>
<dbReference type="InterPro" id="IPR029044">
    <property type="entry name" value="Nucleotide-diphossugar_trans"/>
</dbReference>
<evidence type="ECO:0000256" key="11">
    <source>
        <dbReference type="PROSITE-ProRule" id="PRU00782"/>
    </source>
</evidence>
<dbReference type="CDD" id="cd00124">
    <property type="entry name" value="MYSc"/>
    <property type="match status" value="1"/>
</dbReference>
<feature type="compositionally biased region" description="Polar residues" evidence="12">
    <location>
        <begin position="616"/>
        <end position="642"/>
    </location>
</feature>
<sequence>MQSVFKLIDLADDEEEDVYYILAAVLLIAEVEFKEEDHDTVSIANQEVVAKVAVLLNIDEEKLTAVLIQRQGRLGSDNETIYEVFGARDSRIAVDSFSSASRGSVVGNRRSWRPESIRGIIEQGEVIRYSKNKKQAEEERDSLAKALYERLFGWLVQRVNKALSPSDYHSRSTSIGILDICGFENLVGENGFEQMCINVMNETLQNFMNRHIIEEELQILKYEGVDVGEVDTDKLNNDLILSMFQDKHGLLALIDEDSKFDIASSDDKLVRKMNEKFRKNEKYIPSTHDRPEFAIAHFAGDVTYRADNFLKKNKDALSDMMLDCMTSAKDGLVMHLFRAKEGLTGTISMSQYQFPNESRRPRGSLRPRPSNFSHTHNLSESINQSTRKSLFQKFGDKRPQFKKLDSQKKTTHITFFKNSLQDLLREMQSATAYFVRCIKPNDRLTPDRFLRDRVIEQLRYNGVTQVARIRSHGFGHQIPRTEFKNRYQDLVDSYGLEGEGQICDAILNSVCPDPNMYKVGITKVFLKEPVYYDLRTRLEKVKEEKRKKEEEERLKREEEEKRRKKEELEEKRKRQREQLQVELERERQTPIAVGTSRIGRSVAWFDDLNTIQEAPHSNESSIYNRTDSASQSYSASLTPSEPNSRKDGPPTDKENTAVKDVHTAQGDETKEEDAFTGGWDIFSALDEEEDKPDVHEQPVLMGVKAVIYILFFIIIFAAVVCQKISLLVLVQDVRSTNLTGADRRDIIKENTHKTVAYILLIIALCIPPGLALLISMAKLCFGSFKSPSIWTWILVCAMECVQTVGVVLLVFRVLPELDSLRGALILNATALAPALLKLVMAKDNSKKRVAGGLRCASVALDSLCVLVQAAALPLIIVLDYIPEGIQNQKPISEDPRRAVELLGALVLVNFCHWENFVDGRFLCFGNSESEETGGAVSDAPSAQEGEKKRNSGFSNAVLKVRHELAEGRFYPYVVANLLKIGLIVWMSFQLRGDVSFKYSRAFRYLSWYYETPNAISPIITITISGFTAFLTAFVACTFQMQVFSVCVPLLLASPATVLILYLDCHYDFLSVLTTIDRSCSWNVWDEYFYHVLMGVAWWVSVVVLTRHIWKPVVDRTANMDRLLVNPSYCPVLTGESIMLNRKRQLAKVVEQVQMNKMGERIGVSYKLSNNVKNKKEKEENVERPTDLNPSAEETVPMLYACATMWHETKTEMVQLLKSLHRLDRDQYVRRYAREQHKKKDPDFYNFEAHILFDDAMELDDNNERVPNRWVKDLVQCMDEACSSVHGKPMKVHDPLKVPTPYGGQLIWMMPGGNLLYVHMKDMGKIRNRKRWSQVMYMYYLMGHRLVMQAKKVALEQLRKINQERGGHGLNIREINYLLGEGTAEKSYNTFILALDGDTDFTPGSVKILMDRMKDSKVGAACGRIHPIGNGPMIWYQKFEYAIGHWLQKAAEHVFGCVLCSPGCFSLFRASALMDTNVMKRYTTEPTEATHHLQFDQGEDRWLCTLLLQQGYRIEYAAAADAWTFAPEGFNEFYNQRRRWMPSTIANILDLLGTATRTTRLNPNMSRPYIFYQWLLMVMTILGPGTVLMMIAGAIKLVFQLNLIESYLFATIPAIVYTVVCFWFKSKVQLAFAAILSVFYAFVMVVVFVGTLITATTTQVLHPSVIVILLLAGIFVLAAVCHPNEFWCLPHGLLYMVVIPSGYLLLVIYSIVNLNDVSWGTREVPTKAQKEENERRKKEKEELKKQKKQKSLVSRIFGRGEEHIRELTTLVKTLFPERGPQQAGADEEAGDLEAGTLVRDKDLVKLLKRIEKNTRPPSHRSDSSDDDDEEEKQAKTVAQQPSQHAATSTPAAPVVQATPQTSTEPAPAKESPGKPQTKKSTRDEMVNPLWAEDKGLGQERVIKGNAEEMIFWRKFINKYLLPIKPSADEKKKIADELRELRNNASFGLIIINLLWMAVNFMFQLTTAAKVTIPTGHGNGTVEESALGLSFVGLLLILMLTQVAGMLIHRMGTLQHLLAITEIKIKRSSGRHQEDGEDTSIQDAIRHIKDVLRMPAEDDPGAVTEAPEIADERTAFGETVVGASTRRLPFDESQQMNQTIKKIGTILDAGRLNQTLDRNTSQTLNTVRRRLTGENYRENLGLSIRPELPPRNRHPRGFLQSHQFGFTTRELENNPVFARDDSGTRRDPNLPRDAMGKSLFQRTRIIKAVTDELMPNGRVHFGSEDIPGLRSNGLFDTDIENRYVF</sequence>
<feature type="region of interest" description="Disordered" evidence="12">
    <location>
        <begin position="543"/>
        <end position="584"/>
    </location>
</feature>
<dbReference type="PROSITE" id="PS51456">
    <property type="entry name" value="MYOSIN_MOTOR"/>
    <property type="match status" value="1"/>
</dbReference>
<evidence type="ECO:0000256" key="7">
    <source>
        <dbReference type="ARBA" id="ARBA00022989"/>
    </source>
</evidence>
<keyword evidence="3" id="KW-0808">Transferase</keyword>
<evidence type="ECO:0000256" key="6">
    <source>
        <dbReference type="ARBA" id="ARBA00022840"/>
    </source>
</evidence>
<keyword evidence="10" id="KW-0505">Motor protein</keyword>
<feature type="transmembrane region" description="Helical" evidence="13">
    <location>
        <begin position="860"/>
        <end position="881"/>
    </location>
</feature>
<keyword evidence="8 11" id="KW-0518">Myosin</keyword>
<reference evidence="16" key="1">
    <citation type="submission" date="2025-08" db="UniProtKB">
        <authorList>
            <consortium name="RefSeq"/>
        </authorList>
    </citation>
    <scope>IDENTIFICATION</scope>
</reference>
<feature type="transmembrane region" description="Helical" evidence="13">
    <location>
        <begin position="789"/>
        <end position="811"/>
    </location>
</feature>
<dbReference type="Gene3D" id="1.20.120.720">
    <property type="entry name" value="Myosin VI head, motor domain, U50 subdomain"/>
    <property type="match status" value="3"/>
</dbReference>
<evidence type="ECO:0000256" key="10">
    <source>
        <dbReference type="ARBA" id="ARBA00023175"/>
    </source>
</evidence>
<protein>
    <recommendedName>
        <fullName evidence="2">chitin synthase</fullName>
        <ecNumber evidence="2">2.4.1.16</ecNumber>
    </recommendedName>
</protein>
<dbReference type="InterPro" id="IPR001609">
    <property type="entry name" value="Myosin_head_motor_dom-like"/>
</dbReference>
<dbReference type="Gene3D" id="3.40.850.10">
    <property type="entry name" value="Kinesin motor domain"/>
    <property type="match status" value="2"/>
</dbReference>
<dbReference type="Pfam" id="PF23000">
    <property type="entry name" value="ChitinSynthase_IV_N"/>
    <property type="match status" value="1"/>
</dbReference>
<dbReference type="Pfam" id="PF03142">
    <property type="entry name" value="Chitin_synth_2"/>
    <property type="match status" value="1"/>
</dbReference>
<keyword evidence="4 13" id="KW-0812">Transmembrane</keyword>
<dbReference type="InterPro" id="IPR055120">
    <property type="entry name" value="Chs-1/2_IV_N"/>
</dbReference>
<dbReference type="Gene3D" id="3.90.550.10">
    <property type="entry name" value="Spore Coat Polysaccharide Biosynthesis Protein SpsA, Chain A"/>
    <property type="match status" value="1"/>
</dbReference>
<evidence type="ECO:0000256" key="5">
    <source>
        <dbReference type="ARBA" id="ARBA00022741"/>
    </source>
</evidence>
<dbReference type="EC" id="2.4.1.16" evidence="2"/>
<feature type="transmembrane region" description="Helical" evidence="13">
    <location>
        <begin position="1606"/>
        <end position="1624"/>
    </location>
</feature>
<feature type="transmembrane region" description="Helical" evidence="13">
    <location>
        <begin position="1659"/>
        <end position="1679"/>
    </location>
</feature>
<gene>
    <name evidence="16" type="primary">LOC101861723</name>
</gene>
<keyword evidence="11" id="KW-0009">Actin-binding</keyword>
<proteinExistence type="inferred from homology"/>
<keyword evidence="15" id="KW-1185">Reference proteome</keyword>
<keyword evidence="3" id="KW-0328">Glycosyltransferase</keyword>
<dbReference type="Gene3D" id="1.20.5.4820">
    <property type="match status" value="1"/>
</dbReference>
<evidence type="ECO:0000256" key="3">
    <source>
        <dbReference type="ARBA" id="ARBA00022676"/>
    </source>
</evidence>
<feature type="transmembrane region" description="Helical" evidence="13">
    <location>
        <begin position="1630"/>
        <end position="1652"/>
    </location>
</feature>
<evidence type="ECO:0000256" key="1">
    <source>
        <dbReference type="ARBA" id="ARBA00004141"/>
    </source>
</evidence>
<feature type="region of interest" description="Disordered" evidence="12">
    <location>
        <begin position="1724"/>
        <end position="1745"/>
    </location>
</feature>
<dbReference type="RefSeq" id="XP_035825069.1">
    <property type="nucleotide sequence ID" value="XM_035969176.1"/>
</dbReference>
<evidence type="ECO:0000313" key="16">
    <source>
        <dbReference type="RefSeq" id="XP_035825069.1"/>
    </source>
</evidence>
<keyword evidence="6" id="KW-0067">ATP-binding</keyword>
<feature type="transmembrane region" description="Helical" evidence="13">
    <location>
        <begin position="1087"/>
        <end position="1109"/>
    </location>
</feature>
<dbReference type="InterPro" id="IPR036961">
    <property type="entry name" value="Kinesin_motor_dom_sf"/>
</dbReference>
<dbReference type="Gene3D" id="1.20.58.530">
    <property type="match status" value="2"/>
</dbReference>
<feature type="region of interest" description="Disordered" evidence="12">
    <location>
        <begin position="616"/>
        <end position="671"/>
    </location>
</feature>
<feature type="compositionally biased region" description="Polar residues" evidence="12">
    <location>
        <begin position="371"/>
        <end position="385"/>
    </location>
</feature>
<dbReference type="Pfam" id="PF00063">
    <property type="entry name" value="Myosin_head"/>
    <property type="match status" value="1"/>
</dbReference>
<keyword evidence="9 13" id="KW-0472">Membrane</keyword>
<evidence type="ECO:0000256" key="8">
    <source>
        <dbReference type="ARBA" id="ARBA00023123"/>
    </source>
</evidence>
<feature type="transmembrane region" description="Helical" evidence="13">
    <location>
        <begin position="754"/>
        <end position="777"/>
    </location>
</feature>
<dbReference type="SUPFAM" id="SSF52540">
    <property type="entry name" value="P-loop containing nucleoside triphosphate hydrolases"/>
    <property type="match status" value="1"/>
</dbReference>
<feature type="region of interest" description="Disordered" evidence="12">
    <location>
        <begin position="1807"/>
        <end position="1884"/>
    </location>
</feature>
<dbReference type="InterPro" id="IPR004835">
    <property type="entry name" value="Chitin_synth"/>
</dbReference>
<comment type="caution">
    <text evidence="11">Lacks conserved residue(s) required for the propagation of feature annotation.</text>
</comment>
<comment type="subcellular location">
    <subcellularLocation>
        <location evidence="1">Membrane</location>
        <topology evidence="1">Multi-pass membrane protein</topology>
    </subcellularLocation>
</comment>
<feature type="transmembrane region" description="Helical" evidence="13">
    <location>
        <begin position="1570"/>
        <end position="1594"/>
    </location>
</feature>
<keyword evidence="7 13" id="KW-1133">Transmembrane helix</keyword>
<evidence type="ECO:0000256" key="13">
    <source>
        <dbReference type="SAM" id="Phobius"/>
    </source>
</evidence>
<feature type="transmembrane region" description="Helical" evidence="13">
    <location>
        <begin position="1691"/>
        <end position="1711"/>
    </location>
</feature>
<dbReference type="InterPro" id="IPR027417">
    <property type="entry name" value="P-loop_NTPase"/>
</dbReference>
<dbReference type="CDD" id="cd04190">
    <property type="entry name" value="Chitin_synth_C"/>
    <property type="match status" value="1"/>
</dbReference>
<feature type="compositionally biased region" description="Basic and acidic residues" evidence="12">
    <location>
        <begin position="643"/>
        <end position="668"/>
    </location>
</feature>
<dbReference type="SUPFAM" id="SSF53448">
    <property type="entry name" value="Nucleotide-diphospho-sugar transferases"/>
    <property type="match status" value="1"/>
</dbReference>
<organism evidence="15 16">
    <name type="scientific">Aplysia californica</name>
    <name type="common">California sea hare</name>
    <dbReference type="NCBI Taxonomy" id="6500"/>
    <lineage>
        <taxon>Eukaryota</taxon>
        <taxon>Metazoa</taxon>
        <taxon>Spiralia</taxon>
        <taxon>Lophotrochozoa</taxon>
        <taxon>Mollusca</taxon>
        <taxon>Gastropoda</taxon>
        <taxon>Heterobranchia</taxon>
        <taxon>Euthyneura</taxon>
        <taxon>Tectipleura</taxon>
        <taxon>Aplysiida</taxon>
        <taxon>Aplysioidea</taxon>
        <taxon>Aplysiidae</taxon>
        <taxon>Aplysia</taxon>
    </lineage>
</organism>
<dbReference type="PANTHER" id="PTHR22914:SF42">
    <property type="entry name" value="CHITIN SYNTHASE"/>
    <property type="match status" value="1"/>
</dbReference>
<evidence type="ECO:0000259" key="14">
    <source>
        <dbReference type="PROSITE" id="PS51456"/>
    </source>
</evidence>
<dbReference type="SMART" id="SM00242">
    <property type="entry name" value="MYSc"/>
    <property type="match status" value="1"/>
</dbReference>
<dbReference type="GeneID" id="101861723"/>
<feature type="transmembrane region" description="Helical" evidence="13">
    <location>
        <begin position="969"/>
        <end position="988"/>
    </location>
</feature>
<feature type="compositionally biased region" description="Basic and acidic residues" evidence="12">
    <location>
        <begin position="1807"/>
        <end position="1822"/>
    </location>
</feature>
<evidence type="ECO:0000256" key="2">
    <source>
        <dbReference type="ARBA" id="ARBA00012543"/>
    </source>
</evidence>
<evidence type="ECO:0000313" key="15">
    <source>
        <dbReference type="Proteomes" id="UP000694888"/>
    </source>
</evidence>